<keyword evidence="2" id="KW-1133">Transmembrane helix</keyword>
<feature type="transmembrane region" description="Helical" evidence="2">
    <location>
        <begin position="69"/>
        <end position="92"/>
    </location>
</feature>
<comment type="caution">
    <text evidence="3">The sequence shown here is derived from an EMBL/GenBank/DDBJ whole genome shotgun (WGS) entry which is preliminary data.</text>
</comment>
<dbReference type="RefSeq" id="WP_141780901.1">
    <property type="nucleotide sequence ID" value="NZ_VFOV01000001.1"/>
</dbReference>
<dbReference type="Proteomes" id="UP000320209">
    <property type="component" value="Unassembled WGS sequence"/>
</dbReference>
<keyword evidence="2" id="KW-0472">Membrane</keyword>
<feature type="transmembrane region" description="Helical" evidence="2">
    <location>
        <begin position="98"/>
        <end position="119"/>
    </location>
</feature>
<dbReference type="EMBL" id="VFOV01000001">
    <property type="protein sequence ID" value="TQL68976.1"/>
    <property type="molecule type" value="Genomic_DNA"/>
</dbReference>
<keyword evidence="2" id="KW-0812">Transmembrane</keyword>
<evidence type="ECO:0000313" key="3">
    <source>
        <dbReference type="EMBL" id="TQL68976.1"/>
    </source>
</evidence>
<organism evidence="3 4">
    <name type="scientific">Nocardioides albertanoniae</name>
    <dbReference type="NCBI Taxonomy" id="1175486"/>
    <lineage>
        <taxon>Bacteria</taxon>
        <taxon>Bacillati</taxon>
        <taxon>Actinomycetota</taxon>
        <taxon>Actinomycetes</taxon>
        <taxon>Propionibacteriales</taxon>
        <taxon>Nocardioidaceae</taxon>
        <taxon>Nocardioides</taxon>
    </lineage>
</organism>
<dbReference type="OrthoDB" id="4870234at2"/>
<accession>A0A543A925</accession>
<sequence length="152" mass="15090">MAEGTGTSPVQTSTTPNNSAPVSAETEASMGELVQRLTEQSTRLVHSELELAKAEIAAKGKHAGVGAGLFGGAGLITLYGLGALITAGILALALVVPAWASALIVAVVLFVIAGIGALIGKKQVSQATPAAPEKTIDSVKRDVGTMKGGGSS</sequence>
<dbReference type="Pfam" id="PF07332">
    <property type="entry name" value="Phage_holin_3_6"/>
    <property type="match status" value="1"/>
</dbReference>
<name>A0A543A925_9ACTN</name>
<feature type="region of interest" description="Disordered" evidence="1">
    <location>
        <begin position="1"/>
        <end position="25"/>
    </location>
</feature>
<dbReference type="InterPro" id="IPR009937">
    <property type="entry name" value="Phage_holin_3_6"/>
</dbReference>
<feature type="compositionally biased region" description="Polar residues" evidence="1">
    <location>
        <begin position="1"/>
        <end position="21"/>
    </location>
</feature>
<evidence type="ECO:0000313" key="4">
    <source>
        <dbReference type="Proteomes" id="UP000320209"/>
    </source>
</evidence>
<keyword evidence="4" id="KW-1185">Reference proteome</keyword>
<evidence type="ECO:0000256" key="2">
    <source>
        <dbReference type="SAM" id="Phobius"/>
    </source>
</evidence>
<proteinExistence type="predicted"/>
<evidence type="ECO:0000256" key="1">
    <source>
        <dbReference type="SAM" id="MobiDB-lite"/>
    </source>
</evidence>
<gene>
    <name evidence="3" type="ORF">FB381_2877</name>
</gene>
<reference evidence="3 4" key="1">
    <citation type="submission" date="2019-06" db="EMBL/GenBank/DDBJ databases">
        <title>Sequencing the genomes of 1000 actinobacteria strains.</title>
        <authorList>
            <person name="Klenk H.-P."/>
        </authorList>
    </citation>
    <scope>NUCLEOTIDE SEQUENCE [LARGE SCALE GENOMIC DNA]</scope>
    <source>
        <strain evidence="3 4">DSM 25218</strain>
    </source>
</reference>
<protein>
    <submittedName>
        <fullName evidence="3">Putative membrane protein YqjE</fullName>
    </submittedName>
</protein>
<dbReference type="AlphaFoldDB" id="A0A543A925"/>